<dbReference type="AlphaFoldDB" id="A0A517NUL1"/>
<dbReference type="PANTHER" id="PTHR46320">
    <property type="entry name" value="GLYCEROPHOSPHODIESTER PHOSPHODIESTERASE 1"/>
    <property type="match status" value="1"/>
</dbReference>
<evidence type="ECO:0000313" key="3">
    <source>
        <dbReference type="Proteomes" id="UP000319817"/>
    </source>
</evidence>
<dbReference type="GO" id="GO:0006644">
    <property type="term" value="P:phospholipid metabolic process"/>
    <property type="evidence" value="ECO:0007669"/>
    <property type="project" value="TreeGrafter"/>
</dbReference>
<dbReference type="CDD" id="cd08566">
    <property type="entry name" value="GDPD_AtGDE_like"/>
    <property type="match status" value="1"/>
</dbReference>
<dbReference type="Gene3D" id="3.20.20.190">
    <property type="entry name" value="Phosphatidylinositol (PI) phosphodiesterase"/>
    <property type="match status" value="1"/>
</dbReference>
<organism evidence="2 3">
    <name type="scientific">Stieleria marina</name>
    <dbReference type="NCBI Taxonomy" id="1930275"/>
    <lineage>
        <taxon>Bacteria</taxon>
        <taxon>Pseudomonadati</taxon>
        <taxon>Planctomycetota</taxon>
        <taxon>Planctomycetia</taxon>
        <taxon>Pirellulales</taxon>
        <taxon>Pirellulaceae</taxon>
        <taxon>Stieleria</taxon>
    </lineage>
</organism>
<dbReference type="PANTHER" id="PTHR46320:SF1">
    <property type="entry name" value="GLYCEROPHOSPHODIESTER PHOSPHODIESTERASE 1"/>
    <property type="match status" value="1"/>
</dbReference>
<dbReference type="InterPro" id="IPR017946">
    <property type="entry name" value="PLC-like_Pdiesterase_TIM-brl"/>
</dbReference>
<dbReference type="Pfam" id="PF03009">
    <property type="entry name" value="GDPD"/>
    <property type="match status" value="1"/>
</dbReference>
<accession>A0A517NUL1</accession>
<dbReference type="EMBL" id="CP036526">
    <property type="protein sequence ID" value="QDT10818.1"/>
    <property type="molecule type" value="Genomic_DNA"/>
</dbReference>
<dbReference type="SUPFAM" id="SSF51695">
    <property type="entry name" value="PLC-like phosphodiesterases"/>
    <property type="match status" value="1"/>
</dbReference>
<dbReference type="PROSITE" id="PS51704">
    <property type="entry name" value="GP_PDE"/>
    <property type="match status" value="1"/>
</dbReference>
<evidence type="ECO:0000313" key="2">
    <source>
        <dbReference type="EMBL" id="QDT10818.1"/>
    </source>
</evidence>
<dbReference type="Proteomes" id="UP000319817">
    <property type="component" value="Chromosome"/>
</dbReference>
<gene>
    <name evidence="2" type="ORF">K239x_28090</name>
</gene>
<protein>
    <submittedName>
        <fullName evidence="2">Cytoplasmic glycerophosphodiester phosphodiesterase</fullName>
    </submittedName>
</protein>
<proteinExistence type="predicted"/>
<dbReference type="OrthoDB" id="238714at2"/>
<sequence>MTKTCPMASWLSTSVVVATATMLSQCLSIPVLGETPIPQDVANRVARVDSEAARDHRTKVQIAAHRGGYENDKADNAPENSVANIRNCQSKEYEFYETDIQRTQDGHFVILHDPTIDRETSGSGKAREMSLKELRTLRKKFRDGTQSEHRVATLEDFLVEGKGRVLFKADLKPGVKQYFKEIMELVTRRQGGSGIVFRVPYRDANLYDAYRSNGVTLDRDLLMFMVSNEKQIDDVKKRFNPTMIQVNLSKTDPANERTLELIRYAASKGFRVETHAEGTEQDWRQLIQAGVRIFHTSKPAKMRVFLSQLEVENEE</sequence>
<dbReference type="GO" id="GO:0006580">
    <property type="term" value="P:ethanolamine metabolic process"/>
    <property type="evidence" value="ECO:0007669"/>
    <property type="project" value="TreeGrafter"/>
</dbReference>
<feature type="domain" description="GP-PDE" evidence="1">
    <location>
        <begin position="60"/>
        <end position="315"/>
    </location>
</feature>
<dbReference type="InterPro" id="IPR030395">
    <property type="entry name" value="GP_PDE_dom"/>
</dbReference>
<keyword evidence="3" id="KW-1185">Reference proteome</keyword>
<dbReference type="RefSeq" id="WP_145418540.1">
    <property type="nucleotide sequence ID" value="NZ_CP036526.1"/>
</dbReference>
<reference evidence="2 3" key="1">
    <citation type="submission" date="2019-02" db="EMBL/GenBank/DDBJ databases">
        <title>Deep-cultivation of Planctomycetes and their phenomic and genomic characterization uncovers novel biology.</title>
        <authorList>
            <person name="Wiegand S."/>
            <person name="Jogler M."/>
            <person name="Boedeker C."/>
            <person name="Pinto D."/>
            <person name="Vollmers J."/>
            <person name="Rivas-Marin E."/>
            <person name="Kohn T."/>
            <person name="Peeters S.H."/>
            <person name="Heuer A."/>
            <person name="Rast P."/>
            <person name="Oberbeckmann S."/>
            <person name="Bunk B."/>
            <person name="Jeske O."/>
            <person name="Meyerdierks A."/>
            <person name="Storesund J.E."/>
            <person name="Kallscheuer N."/>
            <person name="Luecker S."/>
            <person name="Lage O.M."/>
            <person name="Pohl T."/>
            <person name="Merkel B.J."/>
            <person name="Hornburger P."/>
            <person name="Mueller R.-W."/>
            <person name="Bruemmer F."/>
            <person name="Labrenz M."/>
            <person name="Spormann A.M."/>
            <person name="Op den Camp H."/>
            <person name="Overmann J."/>
            <person name="Amann R."/>
            <person name="Jetten M.S.M."/>
            <person name="Mascher T."/>
            <person name="Medema M.H."/>
            <person name="Devos D.P."/>
            <person name="Kaster A.-K."/>
            <person name="Ovreas L."/>
            <person name="Rohde M."/>
            <person name="Galperin M.Y."/>
            <person name="Jogler C."/>
        </authorList>
    </citation>
    <scope>NUCLEOTIDE SEQUENCE [LARGE SCALE GENOMIC DNA]</scope>
    <source>
        <strain evidence="2 3">K23_9</strain>
    </source>
</reference>
<dbReference type="GO" id="GO:0070291">
    <property type="term" value="P:N-acylethanolamine metabolic process"/>
    <property type="evidence" value="ECO:0007669"/>
    <property type="project" value="TreeGrafter"/>
</dbReference>
<dbReference type="GO" id="GO:0005886">
    <property type="term" value="C:plasma membrane"/>
    <property type="evidence" value="ECO:0007669"/>
    <property type="project" value="TreeGrafter"/>
</dbReference>
<evidence type="ECO:0000259" key="1">
    <source>
        <dbReference type="PROSITE" id="PS51704"/>
    </source>
</evidence>
<name>A0A517NUL1_9BACT</name>
<dbReference type="GO" id="GO:0008889">
    <property type="term" value="F:glycerophosphodiester phosphodiesterase activity"/>
    <property type="evidence" value="ECO:0007669"/>
    <property type="project" value="TreeGrafter"/>
</dbReference>